<dbReference type="Proteomes" id="UP000026962">
    <property type="component" value="Chromosome 6"/>
</dbReference>
<evidence type="ECO:0000313" key="3">
    <source>
        <dbReference type="Proteomes" id="UP000026962"/>
    </source>
</evidence>
<dbReference type="PANTHER" id="PTHR33170">
    <property type="entry name" value="DUF4283 DOMAIN-CONTAINING PROTEIN-RELATED"/>
    <property type="match status" value="1"/>
</dbReference>
<evidence type="ECO:0000313" key="2">
    <source>
        <dbReference type="EnsemblPlants" id="OPUNC06G11320.1"/>
    </source>
</evidence>
<dbReference type="eggNOG" id="ENOG502QQ7T">
    <property type="taxonomic scope" value="Eukaryota"/>
</dbReference>
<feature type="region of interest" description="Disordered" evidence="1">
    <location>
        <begin position="519"/>
        <end position="549"/>
    </location>
</feature>
<proteinExistence type="predicted"/>
<feature type="region of interest" description="Disordered" evidence="1">
    <location>
        <begin position="464"/>
        <end position="483"/>
    </location>
</feature>
<feature type="region of interest" description="Disordered" evidence="1">
    <location>
        <begin position="390"/>
        <end position="421"/>
    </location>
</feature>
<dbReference type="EnsemblPlants" id="OPUNC06G11320.1">
    <property type="protein sequence ID" value="OPUNC06G11320.1"/>
    <property type="gene ID" value="OPUNC06G11320"/>
</dbReference>
<reference evidence="2" key="1">
    <citation type="submission" date="2015-04" db="UniProtKB">
        <authorList>
            <consortium name="EnsemblPlants"/>
        </authorList>
    </citation>
    <scope>IDENTIFICATION</scope>
</reference>
<feature type="region of interest" description="Disordered" evidence="1">
    <location>
        <begin position="734"/>
        <end position="781"/>
    </location>
</feature>
<reference evidence="2" key="2">
    <citation type="submission" date="2018-05" db="EMBL/GenBank/DDBJ databases">
        <title>OpunRS2 (Oryza punctata Reference Sequence Version 2).</title>
        <authorList>
            <person name="Zhang J."/>
            <person name="Kudrna D."/>
            <person name="Lee S."/>
            <person name="Talag J."/>
            <person name="Welchert J."/>
            <person name="Wing R.A."/>
        </authorList>
    </citation>
    <scope>NUCLEOTIDE SEQUENCE [LARGE SCALE GENOMIC DNA]</scope>
</reference>
<feature type="compositionally biased region" description="Basic residues" evidence="1">
    <location>
        <begin position="468"/>
        <end position="481"/>
    </location>
</feature>
<organism evidence="2">
    <name type="scientific">Oryza punctata</name>
    <name type="common">Red rice</name>
    <dbReference type="NCBI Taxonomy" id="4537"/>
    <lineage>
        <taxon>Eukaryota</taxon>
        <taxon>Viridiplantae</taxon>
        <taxon>Streptophyta</taxon>
        <taxon>Embryophyta</taxon>
        <taxon>Tracheophyta</taxon>
        <taxon>Spermatophyta</taxon>
        <taxon>Magnoliopsida</taxon>
        <taxon>Liliopsida</taxon>
        <taxon>Poales</taxon>
        <taxon>Poaceae</taxon>
        <taxon>BOP clade</taxon>
        <taxon>Oryzoideae</taxon>
        <taxon>Oryzeae</taxon>
        <taxon>Oryzinae</taxon>
        <taxon>Oryza</taxon>
    </lineage>
</organism>
<dbReference type="HOGENOM" id="CLU_013009_0_0_1"/>
<dbReference type="STRING" id="4537.A0A0E0LAQ6"/>
<keyword evidence="3" id="KW-1185">Reference proteome</keyword>
<evidence type="ECO:0008006" key="4">
    <source>
        <dbReference type="Google" id="ProtNLM"/>
    </source>
</evidence>
<protein>
    <recommendedName>
        <fullName evidence="4">DUF4283 domain-containing protein</fullName>
    </recommendedName>
</protein>
<feature type="region of interest" description="Disordered" evidence="1">
    <location>
        <begin position="52"/>
        <end position="88"/>
    </location>
</feature>
<name>A0A0E0LAQ6_ORYPU</name>
<feature type="compositionally biased region" description="Low complexity" evidence="1">
    <location>
        <begin position="59"/>
        <end position="76"/>
    </location>
</feature>
<sequence>MGKRGKERRLTLVPCTQVAVGGHGIAATATVAGGNCSPGGWLPSVAESPTAVLTPASKSGSSEQGVGELVGEQGQGRMSSSLASSVRGPCSSVSEKGRNYRFSAPSKCFAEVEGCVSRALPIGSRFWALSSDPESSDVDAALESESDVGLGDVEDGDVAFMERALAEGFTVDEVLRAGEHLLLAPSQEPSSCSKNNRAWGNGYLARKIVDAVVGQSKPKYKPWRGPLPSAKRSQPLTIGDKLAEAMASKKRGSSQLEFLEEKEEDGKFAIEEKGAENSERQVNLGFEAENLESGIVEEPEAVCMPIFLNSLSLKKGTMDSSYLGVGPKRPSFYPGVGRLLMRAGRHLRMPKLVRCGSLGTKERARSLSASAAAGVISTARYRTVSKLIEAEQTKGEGRGRRRDPLQRRSSAEGMAHHDGGTWGRAEEARWCKEEGFLHERGCEGGEQLRFQPGVGFGQGNGGRFRPPFGHKSRGAGGRARRGGLAGRTGCYFGAHVPRGGNQQVGGNMFKRRWDEPALMKEGGSSRGTGEMTQTKEEAKGGGGRKKPGQIKVGDVVVPVNSEVKKGKNYVSEFDDDEDDLLEIDEEPRVIRDKKGDDQKGGARVKVCPRCTQKGHGVADCKVDVYCDICDCSEYVNHKCPVLKLPKPVVQAVGYAVEGLGFQHIPHQPLQRNKKNTKKALVRVVGGPLSVERLVTLFRKLCPTKWKWEPVPHGKDAFVVLFPSKGELQRAINFGGADVKEGGESGEDNEGREKGPKMSKVDDMVFDDNHDRSEGSKEAQEGVDLEKEMDFSMMAENILDVAIQDVLEEVYERVEREEMKENEAGVQQEKFVQLANVGEVLVTPKRASERLMGSSGRHSLEKAKSRKAWMNLDPLSVTRKKGPAECMVKAR</sequence>
<dbReference type="Gramene" id="OPUNC06G11320.1">
    <property type="protein sequence ID" value="OPUNC06G11320.1"/>
    <property type="gene ID" value="OPUNC06G11320"/>
</dbReference>
<evidence type="ECO:0000256" key="1">
    <source>
        <dbReference type="SAM" id="MobiDB-lite"/>
    </source>
</evidence>
<dbReference type="AlphaFoldDB" id="A0A0E0LAQ6"/>
<dbReference type="PANTHER" id="PTHR33170:SF40">
    <property type="entry name" value="OS04G0557100 PROTEIN"/>
    <property type="match status" value="1"/>
</dbReference>
<feature type="compositionally biased region" description="Basic and acidic residues" evidence="1">
    <location>
        <begin position="737"/>
        <end position="781"/>
    </location>
</feature>
<accession>A0A0E0LAQ6</accession>